<accession>A0A7S1FUF4</accession>
<evidence type="ECO:0000256" key="1">
    <source>
        <dbReference type="SAM" id="MobiDB-lite"/>
    </source>
</evidence>
<feature type="compositionally biased region" description="Polar residues" evidence="1">
    <location>
        <begin position="16"/>
        <end position="35"/>
    </location>
</feature>
<gene>
    <name evidence="2" type="ORF">CHYS00102_LOCUS14941</name>
</gene>
<feature type="region of interest" description="Disordered" evidence="1">
    <location>
        <begin position="1"/>
        <end position="42"/>
    </location>
</feature>
<feature type="compositionally biased region" description="Basic and acidic residues" evidence="1">
    <location>
        <begin position="1"/>
        <end position="14"/>
    </location>
</feature>
<dbReference type="EMBL" id="HBFR01020759">
    <property type="protein sequence ID" value="CAD8887743.1"/>
    <property type="molecule type" value="Transcribed_RNA"/>
</dbReference>
<protein>
    <submittedName>
        <fullName evidence="2">Uncharacterized protein</fullName>
    </submittedName>
</protein>
<evidence type="ECO:0000313" key="2">
    <source>
        <dbReference type="EMBL" id="CAD8887743.1"/>
    </source>
</evidence>
<reference evidence="2" key="1">
    <citation type="submission" date="2021-01" db="EMBL/GenBank/DDBJ databases">
        <authorList>
            <person name="Corre E."/>
            <person name="Pelletier E."/>
            <person name="Niang G."/>
            <person name="Scheremetjew M."/>
            <person name="Finn R."/>
            <person name="Kale V."/>
            <person name="Holt S."/>
            <person name="Cochrane G."/>
            <person name="Meng A."/>
            <person name="Brown T."/>
            <person name="Cohen L."/>
        </authorList>
    </citation>
    <scope>NUCLEOTIDE SEQUENCE</scope>
    <source>
        <strain evidence="2">308</strain>
    </source>
</reference>
<proteinExistence type="predicted"/>
<organism evidence="2">
    <name type="scientific">Corethron hystrix</name>
    <dbReference type="NCBI Taxonomy" id="216773"/>
    <lineage>
        <taxon>Eukaryota</taxon>
        <taxon>Sar</taxon>
        <taxon>Stramenopiles</taxon>
        <taxon>Ochrophyta</taxon>
        <taxon>Bacillariophyta</taxon>
        <taxon>Coscinodiscophyceae</taxon>
        <taxon>Corethrophycidae</taxon>
        <taxon>Corethrales</taxon>
        <taxon>Corethraceae</taxon>
        <taxon>Corethron</taxon>
    </lineage>
</organism>
<sequence>MDLREDMPRAEKKTKNPQSHTPSKQRNGAQSTANLSPLPHSLENNSANYYQLHVFLDLSNLLQSSKYFDSLSNTTVSNLNLSMSRGRSQSFEESIVCFGL</sequence>
<dbReference type="AlphaFoldDB" id="A0A7S1FUF4"/>
<name>A0A7S1FUF4_9STRA</name>